<sequence>MSQVEIRVNDREYRVTCEAGQEERLQQLAAFLDKRASAMAAELPDVSDARLMLLSALTICDELFEAREQLEDMDGAGEALDPDTMGGASRAVEAAAKRVNDIASKLDN</sequence>
<dbReference type="InterPro" id="IPR036192">
    <property type="entry name" value="Cell_div_ZapA-like_sf"/>
</dbReference>
<dbReference type="GO" id="GO:0000921">
    <property type="term" value="P:septin ring assembly"/>
    <property type="evidence" value="ECO:0007669"/>
    <property type="project" value="TreeGrafter"/>
</dbReference>
<evidence type="ECO:0000313" key="11">
    <source>
        <dbReference type="Proteomes" id="UP000239504"/>
    </source>
</evidence>
<reference evidence="10 11" key="1">
    <citation type="submission" date="2017-12" db="EMBL/GenBank/DDBJ databases">
        <authorList>
            <person name="Hurst M.R.H."/>
        </authorList>
    </citation>
    <scope>NUCLEOTIDE SEQUENCE [LARGE SCALE GENOMIC DNA]</scope>
    <source>
        <strain evidence="10 11">SY-3-19</strain>
    </source>
</reference>
<protein>
    <recommendedName>
        <fullName evidence="2">Cell division protein ZapA</fullName>
    </recommendedName>
    <alternativeName>
        <fullName evidence="9">Z ring-associated protein ZapA</fullName>
    </alternativeName>
</protein>
<dbReference type="AlphaFoldDB" id="A0A2S7K7Y2"/>
<gene>
    <name evidence="10" type="ORF">CW354_10060</name>
</gene>
<evidence type="ECO:0000256" key="7">
    <source>
        <dbReference type="ARBA" id="ARBA00024910"/>
    </source>
</evidence>
<dbReference type="Proteomes" id="UP000239504">
    <property type="component" value="Unassembled WGS sequence"/>
</dbReference>
<keyword evidence="11" id="KW-1185">Reference proteome</keyword>
<evidence type="ECO:0000256" key="2">
    <source>
        <dbReference type="ARBA" id="ARBA00015195"/>
    </source>
</evidence>
<evidence type="ECO:0000256" key="6">
    <source>
        <dbReference type="ARBA" id="ARBA00023306"/>
    </source>
</evidence>
<comment type="caution">
    <text evidence="10">The sequence shown here is derived from an EMBL/GenBank/DDBJ whole genome shotgun (WGS) entry which is preliminary data.</text>
</comment>
<dbReference type="Pfam" id="PF05164">
    <property type="entry name" value="ZapA"/>
    <property type="match status" value="1"/>
</dbReference>
<evidence type="ECO:0000256" key="3">
    <source>
        <dbReference type="ARBA" id="ARBA00022490"/>
    </source>
</evidence>
<dbReference type="EMBL" id="PJCH01000005">
    <property type="protein sequence ID" value="PQA88615.1"/>
    <property type="molecule type" value="Genomic_DNA"/>
</dbReference>
<dbReference type="PANTHER" id="PTHR34981:SF1">
    <property type="entry name" value="CELL DIVISION PROTEIN ZAPA"/>
    <property type="match status" value="1"/>
</dbReference>
<evidence type="ECO:0000313" key="10">
    <source>
        <dbReference type="EMBL" id="PQA88615.1"/>
    </source>
</evidence>
<dbReference type="GO" id="GO:0032153">
    <property type="term" value="C:cell division site"/>
    <property type="evidence" value="ECO:0007669"/>
    <property type="project" value="TreeGrafter"/>
</dbReference>
<comment type="subunit">
    <text evidence="8">Homodimer. Interacts with FtsZ.</text>
</comment>
<comment type="subcellular location">
    <subcellularLocation>
        <location evidence="1">Cytoplasm</location>
    </subcellularLocation>
</comment>
<keyword evidence="6" id="KW-0131">Cell cycle</keyword>
<dbReference type="GO" id="GO:0043093">
    <property type="term" value="P:FtsZ-dependent cytokinesis"/>
    <property type="evidence" value="ECO:0007669"/>
    <property type="project" value="TreeGrafter"/>
</dbReference>
<keyword evidence="3" id="KW-0963">Cytoplasm</keyword>
<evidence type="ECO:0000256" key="1">
    <source>
        <dbReference type="ARBA" id="ARBA00004496"/>
    </source>
</evidence>
<dbReference type="GO" id="GO:0030428">
    <property type="term" value="C:cell septum"/>
    <property type="evidence" value="ECO:0007669"/>
    <property type="project" value="TreeGrafter"/>
</dbReference>
<evidence type="ECO:0000256" key="8">
    <source>
        <dbReference type="ARBA" id="ARBA00026068"/>
    </source>
</evidence>
<dbReference type="GO" id="GO:0005829">
    <property type="term" value="C:cytosol"/>
    <property type="evidence" value="ECO:0007669"/>
    <property type="project" value="TreeGrafter"/>
</dbReference>
<dbReference type="InterPro" id="IPR007838">
    <property type="entry name" value="Cell_div_ZapA-like"/>
</dbReference>
<organism evidence="10 11">
    <name type="scientific">Hyphococcus luteus</name>
    <dbReference type="NCBI Taxonomy" id="2058213"/>
    <lineage>
        <taxon>Bacteria</taxon>
        <taxon>Pseudomonadati</taxon>
        <taxon>Pseudomonadota</taxon>
        <taxon>Alphaproteobacteria</taxon>
        <taxon>Parvularculales</taxon>
        <taxon>Parvularculaceae</taxon>
        <taxon>Hyphococcus</taxon>
    </lineage>
</organism>
<dbReference type="OrthoDB" id="9797575at2"/>
<keyword evidence="5" id="KW-0717">Septation</keyword>
<dbReference type="InterPro" id="IPR042233">
    <property type="entry name" value="Cell_div_ZapA_N"/>
</dbReference>
<dbReference type="RefSeq" id="WP_104829858.1">
    <property type="nucleotide sequence ID" value="NZ_PJCH01000005.1"/>
</dbReference>
<evidence type="ECO:0000256" key="9">
    <source>
        <dbReference type="ARBA" id="ARBA00033158"/>
    </source>
</evidence>
<dbReference type="PANTHER" id="PTHR34981">
    <property type="entry name" value="CELL DIVISION PROTEIN ZAPA"/>
    <property type="match status" value="1"/>
</dbReference>
<evidence type="ECO:0000256" key="4">
    <source>
        <dbReference type="ARBA" id="ARBA00022618"/>
    </source>
</evidence>
<name>A0A2S7K7Y2_9PROT</name>
<dbReference type="Gene3D" id="3.30.160.880">
    <property type="entry name" value="Cell division protein ZapA protomer, N-terminal domain"/>
    <property type="match status" value="1"/>
</dbReference>
<comment type="function">
    <text evidence="7">Activator of cell division through the inhibition of FtsZ GTPase activity, therefore promoting FtsZ assembly into bundles of protofilaments necessary for the formation of the division Z ring. It is recruited early at mid-cell but it is not essential for cell division.</text>
</comment>
<evidence type="ECO:0000256" key="5">
    <source>
        <dbReference type="ARBA" id="ARBA00023210"/>
    </source>
</evidence>
<accession>A0A2S7K7Y2</accession>
<dbReference type="SUPFAM" id="SSF102829">
    <property type="entry name" value="Cell division protein ZapA-like"/>
    <property type="match status" value="1"/>
</dbReference>
<keyword evidence="4" id="KW-0132">Cell division</keyword>
<proteinExistence type="predicted"/>
<dbReference type="GO" id="GO:0000917">
    <property type="term" value="P:division septum assembly"/>
    <property type="evidence" value="ECO:0007669"/>
    <property type="project" value="UniProtKB-KW"/>
</dbReference>